<sequence length="171" mass="19327">MAAAASSSSSSSSSSSLPPKKHDVFLSFRGEDTRKTFISHLFTALCQRGIRTYIDNELRKGDDISDALTQAIKDSSIAVVIFSEKYASSKWCLNELIQILWCKEIQGQFVIPVFYQIDPSHVCNQRQTYKEAFSKHERDFRLNSDSVNKWKQALFITANLASWDSRTCGSV</sequence>
<dbReference type="SMART" id="SM00255">
    <property type="entry name" value="TIR"/>
    <property type="match status" value="1"/>
</dbReference>
<dbReference type="Gene3D" id="3.40.50.10140">
    <property type="entry name" value="Toll/interleukin-1 receptor homology (TIR) domain"/>
    <property type="match status" value="1"/>
</dbReference>
<evidence type="ECO:0000256" key="1">
    <source>
        <dbReference type="ARBA" id="ARBA00023027"/>
    </source>
</evidence>
<dbReference type="Pfam" id="PF01582">
    <property type="entry name" value="TIR"/>
    <property type="match status" value="1"/>
</dbReference>
<feature type="domain" description="TIR" evidence="3">
    <location>
        <begin position="20"/>
        <end position="171"/>
    </location>
</feature>
<evidence type="ECO:0000313" key="5">
    <source>
        <dbReference type="Proteomes" id="UP001293593"/>
    </source>
</evidence>
<dbReference type="InterPro" id="IPR035897">
    <property type="entry name" value="Toll_tir_struct_dom_sf"/>
</dbReference>
<protein>
    <recommendedName>
        <fullName evidence="3">TIR domain-containing protein</fullName>
    </recommendedName>
</protein>
<dbReference type="InterPro" id="IPR000157">
    <property type="entry name" value="TIR_dom"/>
</dbReference>
<reference evidence="4" key="1">
    <citation type="submission" date="2023-10" db="EMBL/GenBank/DDBJ databases">
        <title>Chromosome-level genome of the transformable northern wattle, Acacia crassicarpa.</title>
        <authorList>
            <person name="Massaro I."/>
            <person name="Sinha N.R."/>
            <person name="Poethig S."/>
            <person name="Leichty A.R."/>
        </authorList>
    </citation>
    <scope>NUCLEOTIDE SEQUENCE</scope>
    <source>
        <strain evidence="4">Acra3RX</strain>
        <tissue evidence="4">Leaf</tissue>
    </source>
</reference>
<comment type="caution">
    <text evidence="4">The sequence shown here is derived from an EMBL/GenBank/DDBJ whole genome shotgun (WGS) entry which is preliminary data.</text>
</comment>
<organism evidence="4 5">
    <name type="scientific">Acacia crassicarpa</name>
    <name type="common">northern wattle</name>
    <dbReference type="NCBI Taxonomy" id="499986"/>
    <lineage>
        <taxon>Eukaryota</taxon>
        <taxon>Viridiplantae</taxon>
        <taxon>Streptophyta</taxon>
        <taxon>Embryophyta</taxon>
        <taxon>Tracheophyta</taxon>
        <taxon>Spermatophyta</taxon>
        <taxon>Magnoliopsida</taxon>
        <taxon>eudicotyledons</taxon>
        <taxon>Gunneridae</taxon>
        <taxon>Pentapetalae</taxon>
        <taxon>rosids</taxon>
        <taxon>fabids</taxon>
        <taxon>Fabales</taxon>
        <taxon>Fabaceae</taxon>
        <taxon>Caesalpinioideae</taxon>
        <taxon>mimosoid clade</taxon>
        <taxon>Acacieae</taxon>
        <taxon>Acacia</taxon>
    </lineage>
</organism>
<feature type="region of interest" description="Disordered" evidence="2">
    <location>
        <begin position="1"/>
        <end position="20"/>
    </location>
</feature>
<evidence type="ECO:0000256" key="2">
    <source>
        <dbReference type="SAM" id="MobiDB-lite"/>
    </source>
</evidence>
<dbReference type="EMBL" id="JAWXYG010000005">
    <property type="protein sequence ID" value="KAK4270810.1"/>
    <property type="molecule type" value="Genomic_DNA"/>
</dbReference>
<dbReference type="GO" id="GO:0007165">
    <property type="term" value="P:signal transduction"/>
    <property type="evidence" value="ECO:0007669"/>
    <property type="project" value="InterPro"/>
</dbReference>
<keyword evidence="1" id="KW-0520">NAD</keyword>
<dbReference type="AlphaFoldDB" id="A0AAE1JHY4"/>
<dbReference type="SUPFAM" id="SSF52200">
    <property type="entry name" value="Toll/Interleukin receptor TIR domain"/>
    <property type="match status" value="1"/>
</dbReference>
<proteinExistence type="predicted"/>
<dbReference type="FunFam" id="3.40.50.10140:FF:000007">
    <property type="entry name" value="Disease resistance protein (TIR-NBS-LRR class)"/>
    <property type="match status" value="1"/>
</dbReference>
<dbReference type="PANTHER" id="PTHR32009">
    <property type="entry name" value="TMV RESISTANCE PROTEIN N-LIKE"/>
    <property type="match status" value="1"/>
</dbReference>
<evidence type="ECO:0000259" key="3">
    <source>
        <dbReference type="PROSITE" id="PS50104"/>
    </source>
</evidence>
<evidence type="ECO:0000313" key="4">
    <source>
        <dbReference type="EMBL" id="KAK4270810.1"/>
    </source>
</evidence>
<keyword evidence="5" id="KW-1185">Reference proteome</keyword>
<accession>A0AAE1JHY4</accession>
<dbReference type="PROSITE" id="PS50104">
    <property type="entry name" value="TIR"/>
    <property type="match status" value="1"/>
</dbReference>
<name>A0AAE1JHY4_9FABA</name>
<dbReference type="Proteomes" id="UP001293593">
    <property type="component" value="Unassembled WGS sequence"/>
</dbReference>
<feature type="compositionally biased region" description="Low complexity" evidence="2">
    <location>
        <begin position="1"/>
        <end position="16"/>
    </location>
</feature>
<gene>
    <name evidence="4" type="ORF">QN277_019579</name>
</gene>
<dbReference type="PANTHER" id="PTHR32009:SF159">
    <property type="entry name" value="TIR DOMAIN-CONTAINING PROTEIN"/>
    <property type="match status" value="1"/>
</dbReference>